<dbReference type="Proteomes" id="UP000236311">
    <property type="component" value="Unassembled WGS sequence"/>
</dbReference>
<accession>A0A2K4ZJL8</accession>
<dbReference type="InterPro" id="IPR025890">
    <property type="entry name" value="Abhydrolase_bac"/>
</dbReference>
<dbReference type="Pfam" id="PF12715">
    <property type="entry name" value="Abhydrolase_7"/>
    <property type="match status" value="1"/>
</dbReference>
<keyword evidence="2" id="KW-1185">Reference proteome</keyword>
<sequence length="363" mass="41375">MDRTIKIEPYYGSLKGMMAKYDALARQDAFKGNTTADYETWKKRARSILQDLLGLDKMEDCPLMPRMLEKKELAGGIVREKVLLQVEPDTWMPVFILIPSGKSEERQNCFIALPGHMGAGKYSVAGCREIPAVRDAIERFHYDYGMQLAEMGYVAICPDCRGFGERRDEALQNNREDAFLNSTCFQLAHMAEPLGQTVAGMCTYDVMRLLDYIEERGEWNPDTVGCLGFSGGGMQTLWAAAMDDRIRQAVISGYMYGYKDSLLYLNGNCSCNYVPHLWEHFDMGDIASLIAPRPLLIQSCRDDNLNGPRGLRNVQEQVDIVRKIYALYGKEDRLIHDIREGGHCWHREPLQEVLPFFRNLLKV</sequence>
<dbReference type="EMBL" id="OFSM01000018">
    <property type="protein sequence ID" value="SOY30669.1"/>
    <property type="molecule type" value="Genomic_DNA"/>
</dbReference>
<dbReference type="AlphaFoldDB" id="A0A2K4ZJL8"/>
<reference evidence="1 2" key="1">
    <citation type="submission" date="2018-01" db="EMBL/GenBank/DDBJ databases">
        <authorList>
            <person name="Gaut B.S."/>
            <person name="Morton B.R."/>
            <person name="Clegg M.T."/>
            <person name="Duvall M.R."/>
        </authorList>
    </citation>
    <scope>NUCLEOTIDE SEQUENCE [LARGE SCALE GENOMIC DNA]</scope>
    <source>
        <strain evidence="1">GP69</strain>
    </source>
</reference>
<protein>
    <submittedName>
        <fullName evidence="1">Abhydrolase family protein</fullName>
    </submittedName>
</protein>
<proteinExistence type="predicted"/>
<dbReference type="InterPro" id="IPR029058">
    <property type="entry name" value="AB_hydrolase_fold"/>
</dbReference>
<dbReference type="RefSeq" id="WP_242982494.1">
    <property type="nucleotide sequence ID" value="NZ_JANJZD010000018.1"/>
</dbReference>
<dbReference type="PANTHER" id="PTHR47381:SF3">
    <property type="entry name" value="ALPHA_BETA-HYDROLASES SUPERFAMILY PROTEIN"/>
    <property type="match status" value="1"/>
</dbReference>
<name>A0A2K4ZJL8_9FIRM</name>
<dbReference type="SUPFAM" id="SSF53474">
    <property type="entry name" value="alpha/beta-Hydrolases"/>
    <property type="match status" value="1"/>
</dbReference>
<dbReference type="Gene3D" id="3.40.50.1820">
    <property type="entry name" value="alpha/beta hydrolase"/>
    <property type="match status" value="1"/>
</dbReference>
<gene>
    <name evidence="1" type="ORF">AMURIS_03400</name>
</gene>
<organism evidence="1 2">
    <name type="scientific">Acetatifactor muris</name>
    <dbReference type="NCBI Taxonomy" id="879566"/>
    <lineage>
        <taxon>Bacteria</taxon>
        <taxon>Bacillati</taxon>
        <taxon>Bacillota</taxon>
        <taxon>Clostridia</taxon>
        <taxon>Lachnospirales</taxon>
        <taxon>Lachnospiraceae</taxon>
        <taxon>Acetatifactor</taxon>
    </lineage>
</organism>
<dbReference type="PANTHER" id="PTHR47381">
    <property type="entry name" value="ALPHA/BETA-HYDROLASES SUPERFAMILY PROTEIN"/>
    <property type="match status" value="1"/>
</dbReference>
<keyword evidence="1" id="KW-0378">Hydrolase</keyword>
<evidence type="ECO:0000313" key="2">
    <source>
        <dbReference type="Proteomes" id="UP000236311"/>
    </source>
</evidence>
<dbReference type="GO" id="GO:0016787">
    <property type="term" value="F:hydrolase activity"/>
    <property type="evidence" value="ECO:0007669"/>
    <property type="project" value="UniProtKB-KW"/>
</dbReference>
<evidence type="ECO:0000313" key="1">
    <source>
        <dbReference type="EMBL" id="SOY30669.1"/>
    </source>
</evidence>